<dbReference type="AlphaFoldDB" id="A0ABD5X6V3"/>
<reference evidence="3 4" key="1">
    <citation type="journal article" date="2014" name="Int. J. Syst. Evol. Microbiol.">
        <title>Complete genome sequence of Corynebacterium casei LMG S-19264T (=DSM 44701T), isolated from a smear-ripened cheese.</title>
        <authorList>
            <consortium name="US DOE Joint Genome Institute (JGI-PGF)"/>
            <person name="Walter F."/>
            <person name="Albersmeier A."/>
            <person name="Kalinowski J."/>
            <person name="Ruckert C."/>
        </authorList>
    </citation>
    <scope>NUCLEOTIDE SEQUENCE [LARGE SCALE GENOMIC DNA]</scope>
    <source>
        <strain evidence="3 4">CGMCC 4.7215</strain>
    </source>
</reference>
<accession>A0ABD5X6V3</accession>
<evidence type="ECO:0000256" key="1">
    <source>
        <dbReference type="SAM" id="MobiDB-lite"/>
    </source>
</evidence>
<sequence>MQETWRSRGMVSYPPHMTESDSELTVPILCEDCGTETQLRLSEVAETVEGHNNKQHDGKEVAQVDPAIADELANLVAEDLDLL</sequence>
<dbReference type="RefSeq" id="WP_267638326.1">
    <property type="nucleotide sequence ID" value="NZ_JAODIY010000013.1"/>
</dbReference>
<evidence type="ECO:0000313" key="3">
    <source>
        <dbReference type="EMBL" id="MFC7124900.1"/>
    </source>
</evidence>
<proteinExistence type="predicted"/>
<dbReference type="Proteomes" id="UP001596414">
    <property type="component" value="Unassembled WGS sequence"/>
</dbReference>
<feature type="region of interest" description="Disordered" evidence="1">
    <location>
        <begin position="1"/>
        <end position="22"/>
    </location>
</feature>
<dbReference type="InterPro" id="IPR058462">
    <property type="entry name" value="DUF8149"/>
</dbReference>
<feature type="domain" description="DUF8149" evidence="2">
    <location>
        <begin position="19"/>
        <end position="83"/>
    </location>
</feature>
<name>A0ABD5X6V3_9EURY</name>
<evidence type="ECO:0000313" key="4">
    <source>
        <dbReference type="Proteomes" id="UP001596414"/>
    </source>
</evidence>
<dbReference type="EMBL" id="JBHSZQ010000002">
    <property type="protein sequence ID" value="MFC7124900.1"/>
    <property type="molecule type" value="Genomic_DNA"/>
</dbReference>
<organism evidence="3 4">
    <name type="scientific">Halovenus rubra</name>
    <dbReference type="NCBI Taxonomy" id="869890"/>
    <lineage>
        <taxon>Archaea</taxon>
        <taxon>Methanobacteriati</taxon>
        <taxon>Methanobacteriota</taxon>
        <taxon>Stenosarchaea group</taxon>
        <taxon>Halobacteria</taxon>
        <taxon>Halobacteriales</taxon>
        <taxon>Haloarculaceae</taxon>
        <taxon>Halovenus</taxon>
    </lineage>
</organism>
<dbReference type="Pfam" id="PF26476">
    <property type="entry name" value="DUF8149"/>
    <property type="match status" value="1"/>
</dbReference>
<gene>
    <name evidence="3" type="ORF">ACFQJ7_02450</name>
</gene>
<comment type="caution">
    <text evidence="3">The sequence shown here is derived from an EMBL/GenBank/DDBJ whole genome shotgun (WGS) entry which is preliminary data.</text>
</comment>
<protein>
    <recommendedName>
        <fullName evidence="2">DUF8149 domain-containing protein</fullName>
    </recommendedName>
</protein>
<evidence type="ECO:0000259" key="2">
    <source>
        <dbReference type="Pfam" id="PF26476"/>
    </source>
</evidence>